<evidence type="ECO:0000256" key="9">
    <source>
        <dbReference type="RuleBase" id="RU362122"/>
    </source>
</evidence>
<evidence type="ECO:0000256" key="7">
    <source>
        <dbReference type="ARBA" id="ARBA00022989"/>
    </source>
</evidence>
<dbReference type="RefSeq" id="WP_121586365.1">
    <property type="nucleotide sequence ID" value="NZ_RCHT01000005.1"/>
</dbReference>
<reference evidence="10 11" key="1">
    <citation type="submission" date="2018-10" db="EMBL/GenBank/DDBJ databases">
        <title>Anaerotruncus faecis sp. nov., isolated from human feces.</title>
        <authorList>
            <person name="Wang Y.-J."/>
        </authorList>
    </citation>
    <scope>NUCLEOTIDE SEQUENCE [LARGE SCALE GENOMIC DNA]</scope>
    <source>
        <strain evidence="10 11">22A2-44</strain>
    </source>
</reference>
<dbReference type="PANTHER" id="PTHR30588:SF0">
    <property type="entry name" value="BRANCHED-CHAIN AMINO ACID PERMEASE BRNQ"/>
    <property type="match status" value="1"/>
</dbReference>
<name>A0A498CNV9_9FIRM</name>
<evidence type="ECO:0000256" key="3">
    <source>
        <dbReference type="ARBA" id="ARBA00022448"/>
    </source>
</evidence>
<feature type="transmembrane region" description="Helical" evidence="9">
    <location>
        <begin position="117"/>
        <end position="138"/>
    </location>
</feature>
<comment type="similarity">
    <text evidence="2 9">Belongs to the branched chain amino acid transporter family.</text>
</comment>
<evidence type="ECO:0000256" key="5">
    <source>
        <dbReference type="ARBA" id="ARBA00022692"/>
    </source>
</evidence>
<evidence type="ECO:0000313" key="10">
    <source>
        <dbReference type="EMBL" id="RLL12706.1"/>
    </source>
</evidence>
<dbReference type="GO" id="GO:0015820">
    <property type="term" value="P:L-leucine transport"/>
    <property type="evidence" value="ECO:0007669"/>
    <property type="project" value="TreeGrafter"/>
</dbReference>
<keyword evidence="3 9" id="KW-0813">Transport</keyword>
<feature type="transmembrane region" description="Helical" evidence="9">
    <location>
        <begin position="190"/>
        <end position="213"/>
    </location>
</feature>
<evidence type="ECO:0000313" key="11">
    <source>
        <dbReference type="Proteomes" id="UP000276301"/>
    </source>
</evidence>
<evidence type="ECO:0000256" key="4">
    <source>
        <dbReference type="ARBA" id="ARBA00022475"/>
    </source>
</evidence>
<comment type="caution">
    <text evidence="10">The sequence shown here is derived from an EMBL/GenBank/DDBJ whole genome shotgun (WGS) entry which is preliminary data.</text>
</comment>
<dbReference type="Pfam" id="PF05525">
    <property type="entry name" value="Branch_AA_trans"/>
    <property type="match status" value="1"/>
</dbReference>
<feature type="transmembrane region" description="Helical" evidence="9">
    <location>
        <begin position="233"/>
        <end position="257"/>
    </location>
</feature>
<dbReference type="GO" id="GO:0015818">
    <property type="term" value="P:isoleucine transport"/>
    <property type="evidence" value="ECO:0007669"/>
    <property type="project" value="TreeGrafter"/>
</dbReference>
<dbReference type="EMBL" id="RCHT01000005">
    <property type="protein sequence ID" value="RLL12706.1"/>
    <property type="molecule type" value="Genomic_DNA"/>
</dbReference>
<dbReference type="PANTHER" id="PTHR30588">
    <property type="entry name" value="BRANCHED-CHAIN AMINO ACID TRANSPORT SYSTEM 2 CARRIER PROTEIN"/>
    <property type="match status" value="1"/>
</dbReference>
<keyword evidence="11" id="KW-1185">Reference proteome</keyword>
<dbReference type="GO" id="GO:0005886">
    <property type="term" value="C:plasma membrane"/>
    <property type="evidence" value="ECO:0007669"/>
    <property type="project" value="UniProtKB-SubCell"/>
</dbReference>
<organism evidence="10 11">
    <name type="scientific">Anaerotruncus massiliensis</name>
    <name type="common">ex Liu et al. 2021</name>
    <dbReference type="NCBI Taxonomy" id="2321404"/>
    <lineage>
        <taxon>Bacteria</taxon>
        <taxon>Bacillati</taxon>
        <taxon>Bacillota</taxon>
        <taxon>Clostridia</taxon>
        <taxon>Eubacteriales</taxon>
        <taxon>Oscillospiraceae</taxon>
        <taxon>Anaerotruncus</taxon>
    </lineage>
</organism>
<feature type="transmembrane region" description="Helical" evidence="9">
    <location>
        <begin position="340"/>
        <end position="359"/>
    </location>
</feature>
<dbReference type="InterPro" id="IPR004685">
    <property type="entry name" value="Brnchd-chn_aa_trnsp_Livcs"/>
</dbReference>
<dbReference type="GO" id="GO:0015188">
    <property type="term" value="F:L-isoleucine transmembrane transporter activity"/>
    <property type="evidence" value="ECO:0007669"/>
    <property type="project" value="TreeGrafter"/>
</dbReference>
<feature type="transmembrane region" description="Helical" evidence="9">
    <location>
        <begin position="39"/>
        <end position="62"/>
    </location>
</feature>
<keyword evidence="5 9" id="KW-0812">Transmembrane</keyword>
<feature type="transmembrane region" description="Helical" evidence="9">
    <location>
        <begin position="74"/>
        <end position="97"/>
    </location>
</feature>
<feature type="transmembrane region" description="Helical" evidence="9">
    <location>
        <begin position="315"/>
        <end position="334"/>
    </location>
</feature>
<feature type="transmembrane region" description="Helical" evidence="9">
    <location>
        <begin position="409"/>
        <end position="431"/>
    </location>
</feature>
<sequence>MQLRGKRLLLVGFTLFSMFFGAGNLIFPPFLGAQAGTSTWPAMAGFALSAIGFPILGVVAVARSGGLSRLAGRVHPRFAAVYTMLIYLSIGPCLAIPRTASTSFEMAVSPFLQPDAPFGLLQLGYSALFFGVALLLALKPEKLTDRLGKVLCPTLLLLILVIFLGCALRPPGGYGAVTDAYASNPAVQGFLVGYQTMDTIAALNFGIVIALNIRAGGVTDDGAVVRGTVRAGWLAGAVLLAVYAMLAHIGALSGSAFPGSQNGAEALTRLVSALFGPFGSVLLAAVFVIACLNTCIGLISCCSEYFHELFPRVSYRWWALFFALVSMAIANLGLNQILAVSVPVLGAIYPVAIVLILLSFFHRWIAPLGKIYPVAILFTATASVLYALADAHLSIPLLTPAMKGIPLAGLGLGWVPPAAAGILLGALLSLAPGKKGKKGTA</sequence>
<dbReference type="GO" id="GO:0015190">
    <property type="term" value="F:L-leucine transmembrane transporter activity"/>
    <property type="evidence" value="ECO:0007669"/>
    <property type="project" value="TreeGrafter"/>
</dbReference>
<keyword evidence="8 9" id="KW-0472">Membrane</keyword>
<keyword evidence="4" id="KW-1003">Cell membrane</keyword>
<keyword evidence="6 9" id="KW-0029">Amino-acid transport</keyword>
<accession>A0A498CNV9</accession>
<protein>
    <recommendedName>
        <fullName evidence="9">Branched-chain amino acid transport system carrier protein</fullName>
    </recommendedName>
</protein>
<evidence type="ECO:0000256" key="8">
    <source>
        <dbReference type="ARBA" id="ARBA00023136"/>
    </source>
</evidence>
<gene>
    <name evidence="10" type="primary">brnQ</name>
    <name evidence="10" type="ORF">D4A47_04650</name>
</gene>
<comment type="subcellular location">
    <subcellularLocation>
        <location evidence="1 9">Cell membrane</location>
        <topology evidence="1 9">Multi-pass membrane protein</topology>
    </subcellularLocation>
</comment>
<dbReference type="GO" id="GO:0005304">
    <property type="term" value="F:L-valine transmembrane transporter activity"/>
    <property type="evidence" value="ECO:0007669"/>
    <property type="project" value="TreeGrafter"/>
</dbReference>
<comment type="function">
    <text evidence="9">Component of the transport system for branched-chain amino acids.</text>
</comment>
<feature type="transmembrane region" description="Helical" evidence="9">
    <location>
        <begin position="7"/>
        <end position="27"/>
    </location>
</feature>
<dbReference type="Proteomes" id="UP000276301">
    <property type="component" value="Unassembled WGS sequence"/>
</dbReference>
<evidence type="ECO:0000256" key="2">
    <source>
        <dbReference type="ARBA" id="ARBA00008540"/>
    </source>
</evidence>
<proteinExistence type="inferred from homology"/>
<evidence type="ECO:0000256" key="6">
    <source>
        <dbReference type="ARBA" id="ARBA00022970"/>
    </source>
</evidence>
<keyword evidence="7 9" id="KW-1133">Transmembrane helix</keyword>
<dbReference type="NCBIfam" id="TIGR00796">
    <property type="entry name" value="livcs"/>
    <property type="match status" value="1"/>
</dbReference>
<dbReference type="AlphaFoldDB" id="A0A498CNV9"/>
<evidence type="ECO:0000256" key="1">
    <source>
        <dbReference type="ARBA" id="ARBA00004651"/>
    </source>
</evidence>
<feature type="transmembrane region" description="Helical" evidence="9">
    <location>
        <begin position="371"/>
        <end position="389"/>
    </location>
</feature>
<feature type="transmembrane region" description="Helical" evidence="9">
    <location>
        <begin position="150"/>
        <end position="170"/>
    </location>
</feature>
<feature type="transmembrane region" description="Helical" evidence="9">
    <location>
        <begin position="277"/>
        <end position="303"/>
    </location>
</feature>